<feature type="domain" description="Cytochrome b5 heme-binding" evidence="1">
    <location>
        <begin position="428"/>
        <end position="467"/>
    </location>
</feature>
<dbReference type="InterPro" id="IPR036400">
    <property type="entry name" value="Cyt_B5-like_heme/steroid_sf"/>
</dbReference>
<proteinExistence type="predicted"/>
<dbReference type="Pfam" id="PF08811">
    <property type="entry name" value="DUF1800"/>
    <property type="match status" value="1"/>
</dbReference>
<protein>
    <recommendedName>
        <fullName evidence="1">Cytochrome b5 heme-binding domain-containing protein</fullName>
    </recommendedName>
</protein>
<feature type="non-terminal residue" evidence="2">
    <location>
        <position position="1"/>
    </location>
</feature>
<sequence>EIPDFPPRRQATFGPTRGSLEELSQTTLQSWVRTQLQAPAESHREYYRKRVSSRRTLSPLVGSPRSLCAQGSRWHSFAFSAADVGKPISITGNKIYVDGEHRSDIDPTYSGNGLAPPATCTDNAPPWMVNDKGSCSAYEMQTWTWLCGGAAPGDAWALNMYCQQSCFDQGNRYGTDDCSPGWVSLQDSGYLCSVEEELGGLLTIGTSSCGSTRYFLNPAIWFSGSPGDPDVSLTFHEVRPGVITLAQRHGEAGASCDLGRFVHHGGQYYLSDPRLELLQNDLASPSGGDQNTCRAVPRTFLNEGSCQLRAACGALAVGGTSPPAAFVLNAATFQLFHESSAQRYVYEVTGLVDVASPCGRRSRWRLLDCTSEACSESVGSATEAAAVAAALSREAGSLRDVYVSCESVAAGAVVRVGASYFMHVHSNEHNVYDFTRWVSEHPGGTEPITRWATGDFRLEFPSWHPMGRWAFAQPSIEYIGRLGDTVDFETLPVALQAAWTVGYESCGSPGEVANDPSLGHHFSFYTSYTSDLNDLNFEVPFWRPSAALSRTQVWTMMALEANDQLRQRAAWALSQILVASTSGLNFHASQQSELWVNYYDIFVRNAFGNYRDVLREVTYSPVMAEYLTYRLNWALDVSGTYPDENYAREIMQLFTIGLWELNQNGTRKTDADGAAVPTYSNDDIMTFARVFTGFSEQAERPNIESFDLGGRNMVDPMMMYGVFHDVYPKPGLLGGYLGDGYPLCSDLPSGAFLREGARYKFVGYAYSGSDTPLVLDSSSPLYAALAQVQLSVVLGSTISCHAAECGMHTVSVVQVGGGYYQYVPPTCVHLYFFNGQMTAPAGHVTNSAWHQCKDPSQSVGGVACCKGCTDDPNPWLTNQGATCADLPTLNPGLIQNGCHSQSWWVTANFCQLTCWENGAGYIGDNCSDGLYQSASACGYYQEKVPLQIASARCESLGMHVCDSDTTSSECGHDDVHFHV</sequence>
<keyword evidence="3" id="KW-1185">Reference proteome</keyword>
<dbReference type="Proteomes" id="UP001189429">
    <property type="component" value="Unassembled WGS sequence"/>
</dbReference>
<reference evidence="2" key="1">
    <citation type="submission" date="2023-10" db="EMBL/GenBank/DDBJ databases">
        <authorList>
            <person name="Chen Y."/>
            <person name="Shah S."/>
            <person name="Dougan E. K."/>
            <person name="Thang M."/>
            <person name="Chan C."/>
        </authorList>
    </citation>
    <scope>NUCLEOTIDE SEQUENCE [LARGE SCALE GENOMIC DNA]</scope>
</reference>
<dbReference type="EMBL" id="CAUYUJ010015513">
    <property type="protein sequence ID" value="CAK0855036.1"/>
    <property type="molecule type" value="Genomic_DNA"/>
</dbReference>
<accession>A0ABN9U7B9</accession>
<dbReference type="InterPro" id="IPR014917">
    <property type="entry name" value="DUF1800"/>
</dbReference>
<name>A0ABN9U7B9_9DINO</name>
<evidence type="ECO:0000313" key="3">
    <source>
        <dbReference type="Proteomes" id="UP001189429"/>
    </source>
</evidence>
<dbReference type="SUPFAM" id="SSF55856">
    <property type="entry name" value="Cytochrome b5-like heme/steroid binding domain"/>
    <property type="match status" value="1"/>
</dbReference>
<comment type="caution">
    <text evidence="2">The sequence shown here is derived from an EMBL/GenBank/DDBJ whole genome shotgun (WGS) entry which is preliminary data.</text>
</comment>
<evidence type="ECO:0000259" key="1">
    <source>
        <dbReference type="Pfam" id="PF00173"/>
    </source>
</evidence>
<dbReference type="Gene3D" id="3.10.120.10">
    <property type="entry name" value="Cytochrome b5-like heme/steroid binding domain"/>
    <property type="match status" value="1"/>
</dbReference>
<dbReference type="Pfam" id="PF00173">
    <property type="entry name" value="Cyt-b5"/>
    <property type="match status" value="1"/>
</dbReference>
<organism evidence="2 3">
    <name type="scientific">Prorocentrum cordatum</name>
    <dbReference type="NCBI Taxonomy" id="2364126"/>
    <lineage>
        <taxon>Eukaryota</taxon>
        <taxon>Sar</taxon>
        <taxon>Alveolata</taxon>
        <taxon>Dinophyceae</taxon>
        <taxon>Prorocentrales</taxon>
        <taxon>Prorocentraceae</taxon>
        <taxon>Prorocentrum</taxon>
    </lineage>
</organism>
<dbReference type="InterPro" id="IPR001199">
    <property type="entry name" value="Cyt_B5-like_heme/steroid-bd"/>
</dbReference>
<evidence type="ECO:0000313" key="2">
    <source>
        <dbReference type="EMBL" id="CAK0855036.1"/>
    </source>
</evidence>
<gene>
    <name evidence="2" type="ORF">PCOR1329_LOCUS45882</name>
</gene>